<accession>A0A256F6R8</accession>
<protein>
    <submittedName>
        <fullName evidence="1">Uncharacterized protein</fullName>
    </submittedName>
</protein>
<sequence length="79" mass="8913">MARDQQEVIAFKLGRISIKATADILYKVGAVNNEGEVDTAKFKKKSPELLDEYCDFEGLNMPAPMLEKLQHDLRSSVQE</sequence>
<name>A0A256F6R8_9HYPH</name>
<evidence type="ECO:0000313" key="2">
    <source>
        <dbReference type="Proteomes" id="UP000216478"/>
    </source>
</evidence>
<reference evidence="1 2" key="1">
    <citation type="submission" date="2017-07" db="EMBL/GenBank/DDBJ databases">
        <title>Phylogenetic study on the rhizospheric bacterium Ochrobactrum sp. A44.</title>
        <authorList>
            <person name="Krzyzanowska D.M."/>
            <person name="Ossowicki A."/>
            <person name="Rajewska M."/>
            <person name="Maciag T."/>
            <person name="Kaczynski Z."/>
            <person name="Czerwicka M."/>
            <person name="Jafra S."/>
        </authorList>
    </citation>
    <scope>NUCLEOTIDE SEQUENCE [LARGE SCALE GENOMIC DNA]</scope>
    <source>
        <strain evidence="1 2">OgA9a</strain>
    </source>
</reference>
<dbReference type="Proteomes" id="UP000216478">
    <property type="component" value="Unassembled WGS sequence"/>
</dbReference>
<gene>
    <name evidence="1" type="ORF">CEV33_2019</name>
</gene>
<dbReference type="EMBL" id="NNRL01000163">
    <property type="protein sequence ID" value="OYR10557.1"/>
    <property type="molecule type" value="Genomic_DNA"/>
</dbReference>
<keyword evidence="2" id="KW-1185">Reference proteome</keyword>
<dbReference type="AlphaFoldDB" id="A0A256F6R8"/>
<comment type="caution">
    <text evidence="1">The sequence shown here is derived from an EMBL/GenBank/DDBJ whole genome shotgun (WGS) entry which is preliminary data.</text>
</comment>
<evidence type="ECO:0000313" key="1">
    <source>
        <dbReference type="EMBL" id="OYR10557.1"/>
    </source>
</evidence>
<organism evidence="1 2">
    <name type="scientific">Brucella grignonensis</name>
    <dbReference type="NCBI Taxonomy" id="94627"/>
    <lineage>
        <taxon>Bacteria</taxon>
        <taxon>Pseudomonadati</taxon>
        <taxon>Pseudomonadota</taxon>
        <taxon>Alphaproteobacteria</taxon>
        <taxon>Hyphomicrobiales</taxon>
        <taxon>Brucellaceae</taxon>
        <taxon>Brucella/Ochrobactrum group</taxon>
        <taxon>Brucella</taxon>
    </lineage>
</organism>
<proteinExistence type="predicted"/>